<dbReference type="Proteomes" id="UP000000547">
    <property type="component" value="Chromosome"/>
</dbReference>
<keyword evidence="6 7" id="KW-0472">Membrane</keyword>
<dbReference type="InterPro" id="IPR003399">
    <property type="entry name" value="Mce/MlaD"/>
</dbReference>
<evidence type="ECO:0000256" key="7">
    <source>
        <dbReference type="SAM" id="Phobius"/>
    </source>
</evidence>
<dbReference type="InterPro" id="IPR051800">
    <property type="entry name" value="PqiA-PqiB_transport"/>
</dbReference>
<name>Q47ZJ5_COLP3</name>
<feature type="transmembrane region" description="Helical" evidence="7">
    <location>
        <begin position="29"/>
        <end position="49"/>
    </location>
</feature>
<dbReference type="EMBL" id="CP000083">
    <property type="protein sequence ID" value="AAZ27687.1"/>
    <property type="molecule type" value="Genomic_DNA"/>
</dbReference>
<dbReference type="NCBIfam" id="NF008070">
    <property type="entry name" value="PRK10807.1"/>
    <property type="match status" value="1"/>
</dbReference>
<dbReference type="KEGG" id="cps:CPS_3077"/>
<dbReference type="HOGENOM" id="CLU_018765_3_1_6"/>
<keyword evidence="4 7" id="KW-0812">Transmembrane</keyword>
<evidence type="ECO:0000256" key="2">
    <source>
        <dbReference type="ARBA" id="ARBA00022475"/>
    </source>
</evidence>
<dbReference type="Pfam" id="PF02470">
    <property type="entry name" value="MlaD"/>
    <property type="match status" value="2"/>
</dbReference>
<evidence type="ECO:0000256" key="6">
    <source>
        <dbReference type="ARBA" id="ARBA00023136"/>
    </source>
</evidence>
<dbReference type="GO" id="GO:0005886">
    <property type="term" value="C:plasma membrane"/>
    <property type="evidence" value="ECO:0007669"/>
    <property type="project" value="UniProtKB-SubCell"/>
</dbReference>
<evidence type="ECO:0000313" key="10">
    <source>
        <dbReference type="Proteomes" id="UP000000547"/>
    </source>
</evidence>
<dbReference type="PANTHER" id="PTHR30462:SF2">
    <property type="entry name" value="INTERMEMBRANE TRANSPORT PROTEIN PQIB"/>
    <property type="match status" value="1"/>
</dbReference>
<sequence length="580" mass="64867">MTNNEYTDISNKETDVSPANIEQLKSVSMIWFVPFVALLIGAWMIYYQLSNEGPVITIAFDSAEGMEIGKTKIKSYNVDIGEVSNIVLNENADGVIVTARMTKNAEKLLNKNSDFWLVSPEISHTGISGLSTLISGVYIEFYPSSIHEEEVDELTSEFIALKDPPVTPPGAPGLHLTLNSNDQFAYSKGDPIIYKGLTVGQFEHIHFNFEERVVYYNAFIKAPYHQLVTTNTKFWDVSGLRMDLTADGLSIQTGNIETMLTNGVTFDVPKGMENGEEITERSYFDIYANYKEADDERYKYSVEYIVLVSNTIRGLSVGAPVEYRGVLIGHVKSINLLAQRNSDRPQIFDEDIKIPILISLQPGRVGLPDNEMGVSLMKQQHQLWIKDGLRASLKTGSLLTGSLFIDFQHYSDLNNEEENTQRTDFENSQYGEYTIIPSVDDEFSQITAKASQFIDNLNALPLEKISGNTNELITEFTQTAKSFQSVSDNLSGVLDGVNQQQLTQELKTTLQSYTKLSKDLSAGSKGYEDLRQTLSALTKVMNELQPLLNQLKHQPNGLIFESGKVDAIEPKKYTPNKKAE</sequence>
<comment type="subcellular location">
    <subcellularLocation>
        <location evidence="1">Cell inner membrane</location>
    </subcellularLocation>
</comment>
<evidence type="ECO:0000256" key="5">
    <source>
        <dbReference type="ARBA" id="ARBA00022989"/>
    </source>
</evidence>
<evidence type="ECO:0000256" key="4">
    <source>
        <dbReference type="ARBA" id="ARBA00022692"/>
    </source>
</evidence>
<organism evidence="9 10">
    <name type="scientific">Colwellia psychrerythraea (strain 34H / ATCC BAA-681)</name>
    <name type="common">Vibrio psychroerythus</name>
    <dbReference type="NCBI Taxonomy" id="167879"/>
    <lineage>
        <taxon>Bacteria</taxon>
        <taxon>Pseudomonadati</taxon>
        <taxon>Pseudomonadota</taxon>
        <taxon>Gammaproteobacteria</taxon>
        <taxon>Alteromonadales</taxon>
        <taxon>Colwelliaceae</taxon>
        <taxon>Colwellia</taxon>
    </lineage>
</organism>
<evidence type="ECO:0000259" key="8">
    <source>
        <dbReference type="Pfam" id="PF02470"/>
    </source>
</evidence>
<feature type="domain" description="Mce/MlaD" evidence="8">
    <location>
        <begin position="305"/>
        <end position="408"/>
    </location>
</feature>
<protein>
    <submittedName>
        <fullName evidence="9">Putative paraquat-inducible protein B</fullName>
    </submittedName>
</protein>
<evidence type="ECO:0000256" key="1">
    <source>
        <dbReference type="ARBA" id="ARBA00004533"/>
    </source>
</evidence>
<evidence type="ECO:0000313" key="9">
    <source>
        <dbReference type="EMBL" id="AAZ27687.1"/>
    </source>
</evidence>
<keyword evidence="5 7" id="KW-1133">Transmembrane helix</keyword>
<dbReference type="RefSeq" id="WP_011043864.1">
    <property type="nucleotide sequence ID" value="NC_003910.7"/>
</dbReference>
<keyword evidence="2" id="KW-1003">Cell membrane</keyword>
<dbReference type="STRING" id="167879.CPS_3077"/>
<accession>Q47ZJ5</accession>
<dbReference type="PANTHER" id="PTHR30462">
    <property type="entry name" value="INTERMEMBRANE TRANSPORT PROTEIN PQIB-RELATED"/>
    <property type="match status" value="1"/>
</dbReference>
<keyword evidence="3" id="KW-0997">Cell inner membrane</keyword>
<gene>
    <name evidence="9" type="ordered locus">CPS_3077</name>
</gene>
<reference evidence="9" key="1">
    <citation type="journal article" date="2005" name="Proc. Natl. Acad. Sci. U.S.A.">
        <title>The psychrophilic lifestyle as revealed by the genome sequence of Colwellia psychrerythraea 34H through genomic and proteomic analyses.</title>
        <authorList>
            <person name="Methe B.A."/>
            <person name="Nelson K.E."/>
            <person name="Deming J.W."/>
            <person name="Momen B."/>
            <person name="Melamud E."/>
            <person name="Zhang X."/>
            <person name="Moult J."/>
            <person name="Madupu R."/>
            <person name="Nelson W.C."/>
            <person name="Dodson R.J."/>
            <person name="Brinkac L.M."/>
            <person name="Daugherty S.C."/>
            <person name="Durkin A.S."/>
            <person name="DeBoy R.T."/>
            <person name="Kolonay J.F."/>
            <person name="Sullivan S.A."/>
            <person name="Zhou L."/>
            <person name="Davidsen T.M."/>
            <person name="Wu M."/>
            <person name="Huston A.L."/>
            <person name="Lewis M."/>
            <person name="Weaver B."/>
            <person name="Weidman J.F."/>
            <person name="Khouri H."/>
            <person name="Utterback T.R."/>
            <person name="Feldblyum T.V."/>
            <person name="Fraser C.M."/>
        </authorList>
    </citation>
    <scope>NUCLEOTIDE SEQUENCE [LARGE SCALE GENOMIC DNA]</scope>
    <source>
        <strain evidence="9">34H</strain>
    </source>
</reference>
<evidence type="ECO:0000256" key="3">
    <source>
        <dbReference type="ARBA" id="ARBA00022519"/>
    </source>
</evidence>
<proteinExistence type="predicted"/>
<feature type="domain" description="Mce/MlaD" evidence="8">
    <location>
        <begin position="53"/>
        <end position="143"/>
    </location>
</feature>
<dbReference type="AlphaFoldDB" id="Q47ZJ5"/>